<evidence type="ECO:0008006" key="4">
    <source>
        <dbReference type="Google" id="ProtNLM"/>
    </source>
</evidence>
<organism evidence="2 3">
    <name type="scientific">Parasporobacterium paucivorans DSM 15970</name>
    <dbReference type="NCBI Taxonomy" id="1122934"/>
    <lineage>
        <taxon>Bacteria</taxon>
        <taxon>Bacillati</taxon>
        <taxon>Bacillota</taxon>
        <taxon>Clostridia</taxon>
        <taxon>Lachnospirales</taxon>
        <taxon>Lachnospiraceae</taxon>
        <taxon>Parasporobacterium</taxon>
    </lineage>
</organism>
<dbReference type="Proteomes" id="UP000184342">
    <property type="component" value="Unassembled WGS sequence"/>
</dbReference>
<gene>
    <name evidence="2" type="ORF">SAMN02745691_01925</name>
</gene>
<sequence>MLLNMEQRKIINNTVMGHSVLKGVAGSGKTTVAISRIPFLLNNYCMEESDRILMERKNRSVSGPSVVHQGADGEPCDAYPGESGV</sequence>
<dbReference type="Gene3D" id="3.40.50.300">
    <property type="entry name" value="P-loop containing nucleotide triphosphate hydrolases"/>
    <property type="match status" value="1"/>
</dbReference>
<reference evidence="2 3" key="1">
    <citation type="submission" date="2016-11" db="EMBL/GenBank/DDBJ databases">
        <authorList>
            <person name="Jaros S."/>
            <person name="Januszkiewicz K."/>
            <person name="Wedrychowicz H."/>
        </authorList>
    </citation>
    <scope>NUCLEOTIDE SEQUENCE [LARGE SCALE GENOMIC DNA]</scope>
    <source>
        <strain evidence="2 3">DSM 15970</strain>
    </source>
</reference>
<name>A0A1M6J7E6_9FIRM</name>
<keyword evidence="3" id="KW-1185">Reference proteome</keyword>
<dbReference type="AlphaFoldDB" id="A0A1M6J7E6"/>
<protein>
    <recommendedName>
        <fullName evidence="4">DNA helicase</fullName>
    </recommendedName>
</protein>
<dbReference type="EMBL" id="FQYT01000021">
    <property type="protein sequence ID" value="SHJ42580.1"/>
    <property type="molecule type" value="Genomic_DNA"/>
</dbReference>
<dbReference type="OrthoDB" id="9787585at2"/>
<evidence type="ECO:0000313" key="3">
    <source>
        <dbReference type="Proteomes" id="UP000184342"/>
    </source>
</evidence>
<dbReference type="RefSeq" id="WP_073994201.1">
    <property type="nucleotide sequence ID" value="NZ_FQYT01000021.1"/>
</dbReference>
<evidence type="ECO:0000256" key="1">
    <source>
        <dbReference type="SAM" id="MobiDB-lite"/>
    </source>
</evidence>
<accession>A0A1M6J7E6</accession>
<feature type="region of interest" description="Disordered" evidence="1">
    <location>
        <begin position="56"/>
        <end position="85"/>
    </location>
</feature>
<evidence type="ECO:0000313" key="2">
    <source>
        <dbReference type="EMBL" id="SHJ42580.1"/>
    </source>
</evidence>
<dbReference type="SUPFAM" id="SSF52540">
    <property type="entry name" value="P-loop containing nucleoside triphosphate hydrolases"/>
    <property type="match status" value="1"/>
</dbReference>
<dbReference type="STRING" id="1122934.SAMN02745691_01925"/>
<proteinExistence type="predicted"/>
<dbReference type="InterPro" id="IPR027417">
    <property type="entry name" value="P-loop_NTPase"/>
</dbReference>